<reference evidence="3 4" key="1">
    <citation type="submission" date="2019-11" db="EMBL/GenBank/DDBJ databases">
        <title>The genome sequence of Methylocystis heyeri.</title>
        <authorList>
            <person name="Oshkin I.Y."/>
            <person name="Miroshnikov K."/>
            <person name="Dedysh S.N."/>
        </authorList>
    </citation>
    <scope>NUCLEOTIDE SEQUENCE [LARGE SCALE GENOMIC DNA]</scope>
    <source>
        <strain evidence="3 4">H2</strain>
    </source>
</reference>
<dbReference type="Proteomes" id="UP000309061">
    <property type="component" value="Chromosome"/>
</dbReference>
<feature type="coiled-coil region" evidence="1">
    <location>
        <begin position="571"/>
        <end position="598"/>
    </location>
</feature>
<sequence>MSPRSLRFAALFYGCFAMNKIAEGTEKADDAKTPDFRIYAREIGAEDVSFYFIESSAPQNVEERAAREGPAPRGFELRPTDESVAEIARKLLSDPDPGAETNLVVMVHGFNNSRDEALDFFGAALKAVEEDDEIMKSGRKIVCVGYRWPSEKMIASVIASSFEAMPLFVRGLLVFATVVLLAHIAGALFLLPNFLTAFALALIGVIVTLIALRAIVYFRDVYRATNYAVPDLVEIIRQIDAEATKLVDGEDEEKRARRKRVALSFIGHSMGGFVVTSAIRVLSDVFDPEVITTTLSGAPRVGGAATGRREAEPTVSGKIGNVFTLMRFVLASPDIPGETLLADRANFLSSSLHRFREAYLFSNEGDEVLRMISTAANYFSFPTKKRTFGYRLGNAEILSEEFGPLERGPLLDRLRVGDETLAWLAGQTRRRSRANMRRGFDPAEVAEAFTYFDCTDYVEGTPPKGLLTTALNCKAGDARARISYLQHIWLLFLWSPLAPPFLRVDVHGGYFRGALTQQLIYRLACLGYDEASRRLFDGSEMMERCKQQQIRVLLSKRMKRAREEMDTPEIGRELRRKLEKLELEKTALAQENARLQSIVLKLPTPSPAVELREGSVNIGGVEIPRRKD</sequence>
<keyword evidence="2" id="KW-0812">Transmembrane</keyword>
<feature type="transmembrane region" description="Helical" evidence="2">
    <location>
        <begin position="261"/>
        <end position="282"/>
    </location>
</feature>
<dbReference type="EMBL" id="CP046052">
    <property type="protein sequence ID" value="QGM45786.1"/>
    <property type="molecule type" value="Genomic_DNA"/>
</dbReference>
<proteinExistence type="predicted"/>
<protein>
    <submittedName>
        <fullName evidence="3">Alpha/beta hydrolase</fullName>
    </submittedName>
</protein>
<feature type="transmembrane region" description="Helical" evidence="2">
    <location>
        <begin position="197"/>
        <end position="218"/>
    </location>
</feature>
<evidence type="ECO:0000313" key="3">
    <source>
        <dbReference type="EMBL" id="QGM45786.1"/>
    </source>
</evidence>
<gene>
    <name evidence="3" type="ORF">H2LOC_008765</name>
</gene>
<name>A0A6B8KC50_9HYPH</name>
<keyword evidence="4" id="KW-1185">Reference proteome</keyword>
<evidence type="ECO:0000256" key="1">
    <source>
        <dbReference type="SAM" id="Coils"/>
    </source>
</evidence>
<keyword evidence="3" id="KW-0378">Hydrolase</keyword>
<dbReference type="GO" id="GO:0016787">
    <property type="term" value="F:hydrolase activity"/>
    <property type="evidence" value="ECO:0007669"/>
    <property type="project" value="UniProtKB-KW"/>
</dbReference>
<organism evidence="3 4">
    <name type="scientific">Methylocystis heyeri</name>
    <dbReference type="NCBI Taxonomy" id="391905"/>
    <lineage>
        <taxon>Bacteria</taxon>
        <taxon>Pseudomonadati</taxon>
        <taxon>Pseudomonadota</taxon>
        <taxon>Alphaproteobacteria</taxon>
        <taxon>Hyphomicrobiales</taxon>
        <taxon>Methylocystaceae</taxon>
        <taxon>Methylocystis</taxon>
    </lineage>
</organism>
<dbReference type="AlphaFoldDB" id="A0A6B8KC50"/>
<evidence type="ECO:0000313" key="4">
    <source>
        <dbReference type="Proteomes" id="UP000309061"/>
    </source>
</evidence>
<dbReference type="OrthoDB" id="475586at2"/>
<keyword evidence="2" id="KW-1133">Transmembrane helix</keyword>
<dbReference type="InterPro" id="IPR029058">
    <property type="entry name" value="AB_hydrolase_fold"/>
</dbReference>
<dbReference type="SUPFAM" id="SSF53474">
    <property type="entry name" value="alpha/beta-Hydrolases"/>
    <property type="match status" value="1"/>
</dbReference>
<evidence type="ECO:0000256" key="2">
    <source>
        <dbReference type="SAM" id="Phobius"/>
    </source>
</evidence>
<accession>A0A6B8KC50</accession>
<dbReference type="KEGG" id="mhey:H2LOC_008765"/>
<keyword evidence="1" id="KW-0175">Coiled coil</keyword>
<feature type="transmembrane region" description="Helical" evidence="2">
    <location>
        <begin position="167"/>
        <end position="191"/>
    </location>
</feature>
<keyword evidence="2" id="KW-0472">Membrane</keyword>